<keyword evidence="5" id="KW-0136">Cellulose degradation</keyword>
<dbReference type="AlphaFoldDB" id="A0A8E2JPU3"/>
<feature type="signal peptide" evidence="6">
    <location>
        <begin position="1"/>
        <end position="17"/>
    </location>
</feature>
<evidence type="ECO:0000256" key="1">
    <source>
        <dbReference type="ARBA" id="ARBA00001973"/>
    </source>
</evidence>
<keyword evidence="8" id="KW-0503">Monooxygenase</keyword>
<dbReference type="GO" id="GO:0030245">
    <property type="term" value="P:cellulose catabolic process"/>
    <property type="evidence" value="ECO:0007669"/>
    <property type="project" value="UniProtKB-UniRule"/>
</dbReference>
<dbReference type="EC" id="1.14.99.56" evidence="5"/>
<comment type="cofactor">
    <cofactor evidence="1">
        <name>Cu(2+)</name>
        <dbReference type="ChEBI" id="CHEBI:29036"/>
    </cofactor>
</comment>
<evidence type="ECO:0000259" key="7">
    <source>
        <dbReference type="Pfam" id="PF03443"/>
    </source>
</evidence>
<name>A0A8E2JPU3_9PEZI</name>
<dbReference type="Proteomes" id="UP000250140">
    <property type="component" value="Unassembled WGS sequence"/>
</dbReference>
<dbReference type="EMBL" id="KV750360">
    <property type="protein sequence ID" value="OCL05159.1"/>
    <property type="molecule type" value="Genomic_DNA"/>
</dbReference>
<keyword evidence="9" id="KW-1185">Reference proteome</keyword>
<keyword evidence="8" id="KW-0560">Oxidoreductase</keyword>
<dbReference type="PANTHER" id="PTHR33353:SF13">
    <property type="entry name" value="ENDOGLUCANASE II"/>
    <property type="match status" value="1"/>
</dbReference>
<dbReference type="GO" id="GO:0005576">
    <property type="term" value="C:extracellular region"/>
    <property type="evidence" value="ECO:0007669"/>
    <property type="project" value="UniProtKB-SubCell"/>
</dbReference>
<comment type="catalytic activity">
    <reaction evidence="5">
        <text>[(1-&gt;4)-beta-D-glucosyl]n+m + reduced acceptor + O2 = 4-dehydro-beta-D-glucosyl-[(1-&gt;4)-beta-D-glucosyl]n-1 + [(1-&gt;4)-beta-D-glucosyl]m + acceptor + H2O.</text>
        <dbReference type="EC" id="1.14.99.56"/>
    </reaction>
</comment>
<dbReference type="InterPro" id="IPR005103">
    <property type="entry name" value="AA9_LPMO"/>
</dbReference>
<dbReference type="Gene3D" id="2.70.50.70">
    <property type="match status" value="1"/>
</dbReference>
<evidence type="ECO:0000256" key="6">
    <source>
        <dbReference type="SAM" id="SignalP"/>
    </source>
</evidence>
<dbReference type="PANTHER" id="PTHR33353">
    <property type="entry name" value="PUTATIVE (AFU_ORTHOLOGUE AFUA_1G12560)-RELATED"/>
    <property type="match status" value="1"/>
</dbReference>
<dbReference type="Pfam" id="PF03443">
    <property type="entry name" value="AA9"/>
    <property type="match status" value="1"/>
</dbReference>
<evidence type="ECO:0000313" key="9">
    <source>
        <dbReference type="Proteomes" id="UP000250140"/>
    </source>
</evidence>
<evidence type="ECO:0000256" key="2">
    <source>
        <dbReference type="ARBA" id="ARBA00004613"/>
    </source>
</evidence>
<sequence>MKTSGFLLLAISAISRAHTIAQRVSVNGNDNGQLVGIRSPSSDYPIMNVNDANIACNTGIHQPVSSKVIDIPAGAKVGVMWGHVIGGPQVANDPDNPIAKSHKGPVIFYMAKVNDAAASGTSSLQWFKVSQDGLDSSGKWGVDRMIANNGWTYFTMPSCVASGQYLLRAEIIALHSASHQGQAQFYMACAQINVTGGGSKAGTTVSFPGAYSATDPGILINIYDTAGNPTGGGKPYTVPGPAVMTC</sequence>
<feature type="domain" description="Auxiliary Activity family 9 catalytic" evidence="7">
    <location>
        <begin position="18"/>
        <end position="225"/>
    </location>
</feature>
<keyword evidence="3 5" id="KW-0964">Secreted</keyword>
<dbReference type="GO" id="GO:0004497">
    <property type="term" value="F:monooxygenase activity"/>
    <property type="evidence" value="ECO:0007669"/>
    <property type="project" value="UniProtKB-KW"/>
</dbReference>
<comment type="function">
    <text evidence="5">Lytic polysaccharide monooxygenase (LMPO) that depolymerizes crystalline and amorphous polysaccharides via the oxidation of scissile alpha- or beta-(1-4)-glycosidic bonds, yielding C1 and/or C4 oxidation products. Catalysis by LPMOs requires the reduction of the active-site copper from Cu(II) to Cu(I) by a reducing agent and H(2)O(2) or O(2) as a cosubstrate.</text>
</comment>
<accession>A0A8E2JPU3</accession>
<protein>
    <recommendedName>
        <fullName evidence="5">AA9 family lytic polysaccharide monooxygenase</fullName>
        <ecNumber evidence="5">1.14.99.56</ecNumber>
    </recommendedName>
    <alternativeName>
        <fullName evidence="5">Endo-beta-1,4-glucanase</fullName>
    </alternativeName>
    <alternativeName>
        <fullName evidence="5">Glycosyl hydrolase 61 family protein</fullName>
    </alternativeName>
</protein>
<dbReference type="GO" id="GO:0030248">
    <property type="term" value="F:cellulose binding"/>
    <property type="evidence" value="ECO:0007669"/>
    <property type="project" value="UniProtKB-UniRule"/>
</dbReference>
<dbReference type="OrthoDB" id="5558646at2759"/>
<dbReference type="CDD" id="cd21175">
    <property type="entry name" value="LPMO_AA9"/>
    <property type="match status" value="1"/>
</dbReference>
<evidence type="ECO:0000256" key="4">
    <source>
        <dbReference type="ARBA" id="ARBA00023157"/>
    </source>
</evidence>
<keyword evidence="5" id="KW-0624">Polysaccharide degradation</keyword>
<gene>
    <name evidence="8" type="ORF">AOQ84DRAFT_323317</name>
</gene>
<comment type="subcellular location">
    <subcellularLocation>
        <location evidence="2 5">Secreted</location>
    </subcellularLocation>
</comment>
<reference evidence="8 9" key="1">
    <citation type="journal article" date="2016" name="Nat. Commun.">
        <title>Ectomycorrhizal ecology is imprinted in the genome of the dominant symbiotic fungus Cenococcum geophilum.</title>
        <authorList>
            <consortium name="DOE Joint Genome Institute"/>
            <person name="Peter M."/>
            <person name="Kohler A."/>
            <person name="Ohm R.A."/>
            <person name="Kuo A."/>
            <person name="Krutzmann J."/>
            <person name="Morin E."/>
            <person name="Arend M."/>
            <person name="Barry K.W."/>
            <person name="Binder M."/>
            <person name="Choi C."/>
            <person name="Clum A."/>
            <person name="Copeland A."/>
            <person name="Grisel N."/>
            <person name="Haridas S."/>
            <person name="Kipfer T."/>
            <person name="LaButti K."/>
            <person name="Lindquist E."/>
            <person name="Lipzen A."/>
            <person name="Maire R."/>
            <person name="Meier B."/>
            <person name="Mihaltcheva S."/>
            <person name="Molinier V."/>
            <person name="Murat C."/>
            <person name="Poggeler S."/>
            <person name="Quandt C.A."/>
            <person name="Sperisen C."/>
            <person name="Tritt A."/>
            <person name="Tisserant E."/>
            <person name="Crous P.W."/>
            <person name="Henrissat B."/>
            <person name="Nehls U."/>
            <person name="Egli S."/>
            <person name="Spatafora J.W."/>
            <person name="Grigoriev I.V."/>
            <person name="Martin F.M."/>
        </authorList>
    </citation>
    <scope>NUCLEOTIDE SEQUENCE [LARGE SCALE GENOMIC DNA]</scope>
    <source>
        <strain evidence="8 9">CBS 207.34</strain>
    </source>
</reference>
<proteinExistence type="predicted"/>
<keyword evidence="4 5" id="KW-1015">Disulfide bond</keyword>
<organism evidence="8 9">
    <name type="scientific">Glonium stellatum</name>
    <dbReference type="NCBI Taxonomy" id="574774"/>
    <lineage>
        <taxon>Eukaryota</taxon>
        <taxon>Fungi</taxon>
        <taxon>Dikarya</taxon>
        <taxon>Ascomycota</taxon>
        <taxon>Pezizomycotina</taxon>
        <taxon>Dothideomycetes</taxon>
        <taxon>Pleosporomycetidae</taxon>
        <taxon>Gloniales</taxon>
        <taxon>Gloniaceae</taxon>
        <taxon>Glonium</taxon>
    </lineage>
</organism>
<keyword evidence="6" id="KW-0732">Signal</keyword>
<keyword evidence="5" id="KW-0119">Carbohydrate metabolism</keyword>
<dbReference type="GO" id="GO:0008810">
    <property type="term" value="F:cellulase activity"/>
    <property type="evidence" value="ECO:0007669"/>
    <property type="project" value="UniProtKB-UniRule"/>
</dbReference>
<evidence type="ECO:0000313" key="8">
    <source>
        <dbReference type="EMBL" id="OCL05159.1"/>
    </source>
</evidence>
<comment type="domain">
    <text evidence="5">Has a modular structure: an endo-beta-1,4-glucanase catalytic module at the N-terminus, a linker rich in serines and threonines, and a C-terminal carbohydrate-binding module (CBM).</text>
</comment>
<dbReference type="InterPro" id="IPR049892">
    <property type="entry name" value="AA9"/>
</dbReference>
<evidence type="ECO:0000256" key="5">
    <source>
        <dbReference type="RuleBase" id="RU368122"/>
    </source>
</evidence>
<evidence type="ECO:0000256" key="3">
    <source>
        <dbReference type="ARBA" id="ARBA00022525"/>
    </source>
</evidence>
<feature type="chain" id="PRO_5034072726" description="AA9 family lytic polysaccharide monooxygenase" evidence="6">
    <location>
        <begin position="18"/>
        <end position="246"/>
    </location>
</feature>